<geneLocation type="mitochondrion" evidence="2"/>
<dbReference type="GO" id="GO:0006121">
    <property type="term" value="P:mitochondrial electron transport, succinate to ubiquinone"/>
    <property type="evidence" value="ECO:0007669"/>
    <property type="project" value="InterPro"/>
</dbReference>
<sequence length="111" mass="13458">MKFILWNPVETDFRNYAIVMIRRFYNAYDAQLGHWLLQRITAALLIPTIFLANVSTLILWNILLFWHMHIGIEEILIDYVHNEVIRTWFFVLFRILILLIIKYTFVLFVLT</sequence>
<dbReference type="GO" id="GO:0005743">
    <property type="term" value="C:mitochondrial inner membrane"/>
    <property type="evidence" value="ECO:0007669"/>
    <property type="project" value="InterPro"/>
</dbReference>
<dbReference type="GeneID" id="42369901"/>
<dbReference type="PANTHER" id="PTHR36358">
    <property type="entry name" value="SUCCINATE DEHYDROGENASE SUBUNIT 4, MITOCHONDRIAL"/>
    <property type="match status" value="1"/>
</dbReference>
<accession>A0A5P9NWQ6</accession>
<organism evidence="2">
    <name type="scientific">Coleochaete scutata</name>
    <dbReference type="NCBI Taxonomy" id="3125"/>
    <lineage>
        <taxon>Eukaryota</taxon>
        <taxon>Viridiplantae</taxon>
        <taxon>Streptophyta</taxon>
        <taxon>Coleochaetophyceae</taxon>
        <taxon>Coleochaetales</taxon>
        <taxon>Coleochaetaceae</taxon>
        <taxon>Coleochaete</taxon>
    </lineage>
</organism>
<dbReference type="Gene3D" id="1.20.1300.10">
    <property type="entry name" value="Fumarate reductase/succinate dehydrogenase, transmembrane subunit"/>
    <property type="match status" value="1"/>
</dbReference>
<protein>
    <submittedName>
        <fullName evidence="2">Succinate:cytochrome c oxidoreductase subunit 4</fullName>
    </submittedName>
</protein>
<dbReference type="GO" id="GO:0006099">
    <property type="term" value="P:tricarboxylic acid cycle"/>
    <property type="evidence" value="ECO:0007669"/>
    <property type="project" value="InterPro"/>
</dbReference>
<dbReference type="SUPFAM" id="SSF81343">
    <property type="entry name" value="Fumarate reductase respiratory complex transmembrane subunits"/>
    <property type="match status" value="1"/>
</dbReference>
<evidence type="ECO:0000256" key="1">
    <source>
        <dbReference type="SAM" id="Phobius"/>
    </source>
</evidence>
<dbReference type="EMBL" id="MN613583">
    <property type="protein sequence ID" value="QFU80174.1"/>
    <property type="molecule type" value="Genomic_DNA"/>
</dbReference>
<keyword evidence="1" id="KW-0812">Transmembrane</keyword>
<dbReference type="AlphaFoldDB" id="A0A5P9NWQ6"/>
<dbReference type="PANTHER" id="PTHR36358:SF1">
    <property type="entry name" value="SUCCINATE DEHYDROGENASE SUBUNIT 4, MITOCHONDRIAL"/>
    <property type="match status" value="1"/>
</dbReference>
<dbReference type="InterPro" id="IPR034804">
    <property type="entry name" value="SQR/QFR_C/D"/>
</dbReference>
<evidence type="ECO:0000313" key="2">
    <source>
        <dbReference type="EMBL" id="QFU80174.1"/>
    </source>
</evidence>
<name>A0A5P9NWQ6_COLSC</name>
<feature type="transmembrane region" description="Helical" evidence="1">
    <location>
        <begin position="88"/>
        <end position="110"/>
    </location>
</feature>
<keyword evidence="2" id="KW-0496">Mitochondrion</keyword>
<dbReference type="RefSeq" id="YP_009710069.1">
    <property type="nucleotide sequence ID" value="NC_045180.1"/>
</dbReference>
<gene>
    <name evidence="2" type="primary">sdh4</name>
</gene>
<reference evidence="2" key="1">
    <citation type="submission" date="2019-10" db="EMBL/GenBank/DDBJ databases">
        <title>Complete mitogenome of the streptophyte green alga Coleochaete scutata (Coleochaetophyceae).</title>
        <authorList>
            <person name="Turmel M."/>
            <person name="Otis C."/>
            <person name="Lemieux C."/>
        </authorList>
    </citation>
    <scope>NUCLEOTIDE SEQUENCE</scope>
</reference>
<keyword evidence="1" id="KW-0472">Membrane</keyword>
<proteinExistence type="predicted"/>
<dbReference type="GO" id="GO:0045273">
    <property type="term" value="C:respiratory chain complex II (succinate dehydrogenase)"/>
    <property type="evidence" value="ECO:0007669"/>
    <property type="project" value="InterPro"/>
</dbReference>
<dbReference type="InterPro" id="IPR044963">
    <property type="entry name" value="SDH4"/>
</dbReference>
<feature type="transmembrane region" description="Helical" evidence="1">
    <location>
        <begin position="44"/>
        <end position="68"/>
    </location>
</feature>
<keyword evidence="1" id="KW-1133">Transmembrane helix</keyword>